<evidence type="ECO:0000256" key="2">
    <source>
        <dbReference type="ARBA" id="ARBA00033743"/>
    </source>
</evidence>
<dbReference type="InterPro" id="IPR007544">
    <property type="entry name" value="ENCAP"/>
</dbReference>
<dbReference type="InterPro" id="IPR051429">
    <property type="entry name" value="Encapsulin_nc"/>
</dbReference>
<dbReference type="NCBIfam" id="NF041155">
    <property type="entry name" value="encap_f1"/>
    <property type="match status" value="1"/>
</dbReference>
<dbReference type="RefSeq" id="WP_066211388.1">
    <property type="nucleotide sequence ID" value="NZ_FNSN01000003.1"/>
</dbReference>
<keyword evidence="3" id="KW-1284">Encapsulin nanocompartment</keyword>
<evidence type="ECO:0000256" key="1">
    <source>
        <dbReference type="ARBA" id="ARBA00033738"/>
    </source>
</evidence>
<evidence type="ECO:0000313" key="6">
    <source>
        <dbReference type="Proteomes" id="UP000182652"/>
    </source>
</evidence>
<evidence type="ECO:0000256" key="4">
    <source>
        <dbReference type="ARBA" id="ARBA00050023"/>
    </source>
</evidence>
<evidence type="ECO:0000313" key="5">
    <source>
        <dbReference type="EMBL" id="SEB80034.1"/>
    </source>
</evidence>
<dbReference type="Gene3D" id="3.30.2400.30">
    <property type="match status" value="1"/>
</dbReference>
<dbReference type="Pfam" id="PF04454">
    <property type="entry name" value="Linocin_M18"/>
    <property type="match status" value="1"/>
</dbReference>
<dbReference type="PANTHER" id="PTHR37165">
    <property type="entry name" value="PEPTIDASE U56 FAMILY"/>
    <property type="match status" value="1"/>
</dbReference>
<dbReference type="AlphaFoldDB" id="A0A1H4MBA9"/>
<keyword evidence="6" id="KW-1185">Reference proteome</keyword>
<evidence type="ECO:0000256" key="3">
    <source>
        <dbReference type="ARBA" id="ARBA00033787"/>
    </source>
</evidence>
<dbReference type="GO" id="GO:0140737">
    <property type="term" value="C:encapsulin nanocompartment"/>
    <property type="evidence" value="ECO:0007669"/>
    <property type="project" value="UniProtKB-SubCell"/>
</dbReference>
<reference evidence="5 6" key="1">
    <citation type="submission" date="2016-10" db="EMBL/GenBank/DDBJ databases">
        <authorList>
            <person name="de Groot N.N."/>
        </authorList>
    </citation>
    <scope>NUCLEOTIDE SEQUENCE [LARGE SCALE GENOMIC DNA]</scope>
    <source>
        <strain evidence="5 6">DSM 10495</strain>
    </source>
</reference>
<organism evidence="5 6">
    <name type="scientific">Arthrobacter woluwensis</name>
    <dbReference type="NCBI Taxonomy" id="156980"/>
    <lineage>
        <taxon>Bacteria</taxon>
        <taxon>Bacillati</taxon>
        <taxon>Actinomycetota</taxon>
        <taxon>Actinomycetes</taxon>
        <taxon>Micrococcales</taxon>
        <taxon>Micrococcaceae</taxon>
        <taxon>Arthrobacter</taxon>
    </lineage>
</organism>
<protein>
    <recommendedName>
        <fullName evidence="4">Type 1 encapsulin shell protein</fullName>
    </recommendedName>
</protein>
<dbReference type="PANTHER" id="PTHR37165:SF1">
    <property type="entry name" value="TYPE 1 ENCAPSULIN SHELL PROTEIN"/>
    <property type="match status" value="1"/>
</dbReference>
<gene>
    <name evidence="5" type="ORF">SAMN04489745_1282</name>
</gene>
<comment type="similarity">
    <text evidence="2">Belongs to the encapsulin family. Family 1 subfamily.</text>
</comment>
<sequence>MNHLLREHAPITRDTWAMIDDEAKTRLSAALGARRLVDFAGPLGWQHSATSTGRVGPVVSAPADGVIARPRKVLPLAEVRAGFSMSREELDAATRGAVDVDFATLDAAARKIAEVENSAVFDGWDELGMTGIAAASPHAPIQTGDDPRRLAVHVAAAVAALKNSGIGGPYGLALGYDAWVNATGGNDMGGSPLLTHLQRILEGPVQWTPGINSSVVLSLRGGDFILESGEDLAVGYADHSAASVELYLQETFSFRVATPEAAIVLA</sequence>
<dbReference type="EMBL" id="FNSN01000003">
    <property type="protein sequence ID" value="SEB80034.1"/>
    <property type="molecule type" value="Genomic_DNA"/>
</dbReference>
<dbReference type="STRING" id="156980.SAMN04489745_1282"/>
<proteinExistence type="inferred from homology"/>
<accession>A0A1H4MBA9</accession>
<dbReference type="Proteomes" id="UP000182652">
    <property type="component" value="Unassembled WGS sequence"/>
</dbReference>
<dbReference type="PIRSF" id="PIRSF019254">
    <property type="entry name" value="CFP29"/>
    <property type="match status" value="1"/>
</dbReference>
<name>A0A1H4MBA9_9MICC</name>
<comment type="subcellular location">
    <subcellularLocation>
        <location evidence="1">Encapsulin nanocompartment</location>
    </subcellularLocation>
</comment>
<dbReference type="Gene3D" id="3.30.2320.10">
    <property type="entry name" value="hypothetical protein PF0899 domain"/>
    <property type="match status" value="1"/>
</dbReference>